<gene>
    <name evidence="1" type="ORF">R3P38DRAFT_2803912</name>
</gene>
<evidence type="ECO:0000313" key="1">
    <source>
        <dbReference type="EMBL" id="KAK6988970.1"/>
    </source>
</evidence>
<dbReference type="Proteomes" id="UP001362999">
    <property type="component" value="Unassembled WGS sequence"/>
</dbReference>
<comment type="caution">
    <text evidence="1">The sequence shown here is derived from an EMBL/GenBank/DDBJ whole genome shotgun (WGS) entry which is preliminary data.</text>
</comment>
<reference evidence="1 2" key="1">
    <citation type="journal article" date="2024" name="J Genomics">
        <title>Draft genome sequencing and assembly of Favolaschia claudopus CIRM-BRFM 2984 isolated from oak limbs.</title>
        <authorList>
            <person name="Navarro D."/>
            <person name="Drula E."/>
            <person name="Chaduli D."/>
            <person name="Cazenave R."/>
            <person name="Ahrendt S."/>
            <person name="Wang J."/>
            <person name="Lipzen A."/>
            <person name="Daum C."/>
            <person name="Barry K."/>
            <person name="Grigoriev I.V."/>
            <person name="Favel A."/>
            <person name="Rosso M.N."/>
            <person name="Martin F."/>
        </authorList>
    </citation>
    <scope>NUCLEOTIDE SEQUENCE [LARGE SCALE GENOMIC DNA]</scope>
    <source>
        <strain evidence="1 2">CIRM-BRFM 2984</strain>
    </source>
</reference>
<name>A0AAV9ZQU5_9AGAR</name>
<dbReference type="AlphaFoldDB" id="A0AAV9ZQU5"/>
<proteinExistence type="predicted"/>
<dbReference type="EMBL" id="JAWWNJ010000118">
    <property type="protein sequence ID" value="KAK6988970.1"/>
    <property type="molecule type" value="Genomic_DNA"/>
</dbReference>
<accession>A0AAV9ZQU5</accession>
<keyword evidence="2" id="KW-1185">Reference proteome</keyword>
<sequence>MPSTRLVVSPHLPLFSHSAASVYPESLEGFQQKVSALYRKTNGKNAEHQISVLDENEETVARLDMEVQLWKDTLYRNFEMRLREYLASYHPNTPVHLEEDIEILPCKALAITYQSLEE</sequence>
<protein>
    <submittedName>
        <fullName evidence="1">Uncharacterized protein</fullName>
    </submittedName>
</protein>
<evidence type="ECO:0000313" key="2">
    <source>
        <dbReference type="Proteomes" id="UP001362999"/>
    </source>
</evidence>
<organism evidence="1 2">
    <name type="scientific">Favolaschia claudopus</name>
    <dbReference type="NCBI Taxonomy" id="2862362"/>
    <lineage>
        <taxon>Eukaryota</taxon>
        <taxon>Fungi</taxon>
        <taxon>Dikarya</taxon>
        <taxon>Basidiomycota</taxon>
        <taxon>Agaricomycotina</taxon>
        <taxon>Agaricomycetes</taxon>
        <taxon>Agaricomycetidae</taxon>
        <taxon>Agaricales</taxon>
        <taxon>Marasmiineae</taxon>
        <taxon>Mycenaceae</taxon>
        <taxon>Favolaschia</taxon>
    </lineage>
</organism>